<proteinExistence type="predicted"/>
<comment type="caution">
    <text evidence="2">The sequence shown here is derived from an EMBL/GenBank/DDBJ whole genome shotgun (WGS) entry which is preliminary data.</text>
</comment>
<organism evidence="2 3">
    <name type="scientific">Hornefia porci</name>
    <dbReference type="NCBI Taxonomy" id="2652292"/>
    <lineage>
        <taxon>Bacteria</taxon>
        <taxon>Bacillati</taxon>
        <taxon>Bacillota</taxon>
        <taxon>Clostridia</taxon>
        <taxon>Peptostreptococcales</taxon>
        <taxon>Anaerovoracaceae</taxon>
        <taxon>Hornefia</taxon>
    </lineage>
</organism>
<accession>A0A1Q9JI38</accession>
<evidence type="ECO:0000256" key="1">
    <source>
        <dbReference type="SAM" id="SignalP"/>
    </source>
</evidence>
<dbReference type="EMBL" id="MJIE01000001">
    <property type="protein sequence ID" value="OLR55870.1"/>
    <property type="molecule type" value="Genomic_DNA"/>
</dbReference>
<gene>
    <name evidence="2" type="ORF">BHK98_07235</name>
</gene>
<feature type="signal peptide" evidence="1">
    <location>
        <begin position="1"/>
        <end position="27"/>
    </location>
</feature>
<dbReference type="RefSeq" id="WP_075712924.1">
    <property type="nucleotide sequence ID" value="NZ_MJIE01000001.1"/>
</dbReference>
<reference evidence="2 3" key="1">
    <citation type="journal article" date="2016" name="Appl. Environ. Microbiol.">
        <title>Function and Phylogeny of Bacterial Butyryl Coenzyme A:Acetate Transferases and Their Diversity in the Proximal Colon of Swine.</title>
        <authorList>
            <person name="Trachsel J."/>
            <person name="Bayles D.O."/>
            <person name="Looft T."/>
            <person name="Levine U.Y."/>
            <person name="Allen H.K."/>
        </authorList>
    </citation>
    <scope>NUCLEOTIDE SEQUENCE [LARGE SCALE GENOMIC DNA]</scope>
    <source>
        <strain evidence="2 3">68-3-10</strain>
    </source>
</reference>
<evidence type="ECO:0000313" key="3">
    <source>
        <dbReference type="Proteomes" id="UP000187404"/>
    </source>
</evidence>
<dbReference type="AlphaFoldDB" id="A0A1Q9JI38"/>
<name>A0A1Q9JI38_9FIRM</name>
<keyword evidence="3" id="KW-1185">Reference proteome</keyword>
<sequence length="247" mass="27534">MKPHLKEFFCAVLTSALIASTVTFSFAASPQPLEKTAADIEKASITLSDYNYTHSFTGRKAITAIAETYGLQNPEAIEEIIYVPIQQITVSESDEGNVPAAAPSVLPQSSSKNKYYAKKKGNEEKKGELLRSSWYNYPGGRMKISEEISTTHTFSAAAGVDVDGKTVKAALKAAYEFSITKKRTISDEQDVVVKKGCKRNARAYVNNKIYYFNIWKKRILLKDKYCGKGHITRPVGVIFEIRKNQKK</sequence>
<keyword evidence="1" id="KW-0732">Signal</keyword>
<dbReference type="OrthoDB" id="2651377at2"/>
<protein>
    <submittedName>
        <fullName evidence="2">Uncharacterized protein</fullName>
    </submittedName>
</protein>
<dbReference type="Proteomes" id="UP000187404">
    <property type="component" value="Unassembled WGS sequence"/>
</dbReference>
<feature type="chain" id="PRO_5012073577" evidence="1">
    <location>
        <begin position="28"/>
        <end position="247"/>
    </location>
</feature>
<evidence type="ECO:0000313" key="2">
    <source>
        <dbReference type="EMBL" id="OLR55870.1"/>
    </source>
</evidence>